<feature type="transmembrane region" description="Helical" evidence="6">
    <location>
        <begin position="7"/>
        <end position="29"/>
    </location>
</feature>
<dbReference type="Proteomes" id="UP000007722">
    <property type="component" value="Chromosome"/>
</dbReference>
<keyword evidence="4" id="KW-0964">Secreted</keyword>
<evidence type="ECO:0000256" key="6">
    <source>
        <dbReference type="SAM" id="Phobius"/>
    </source>
</evidence>
<comment type="subcellular location">
    <subcellularLocation>
        <location evidence="1">Cell surface</location>
    </subcellularLocation>
    <subcellularLocation>
        <location evidence="2">Fimbrium</location>
    </subcellularLocation>
    <subcellularLocation>
        <location evidence="3">Secreted</location>
    </subcellularLocation>
</comment>
<keyword evidence="6" id="KW-0472">Membrane</keyword>
<name>D7DTB2_METV3</name>
<dbReference type="InParanoid" id="D7DTB2"/>
<keyword evidence="6" id="KW-1133">Transmembrane helix</keyword>
<sequence>MKRAQISLELIILLFAVISVAAIAGYTYISGVKDTLQPINATDYVDYFNNPNINNTPSNSTNSTNNTNSTPTESYVGYIYIRYCRIYDPGSSESSNFRAVKEDGTTYKINGGQVVDSSGTVIVQPGLDVSISPTAEVKGKSISSNPATDYYSVSVNGTAISGHHKDSFVVKSVSNPKNIHLSEDADGSIYLHINPYEYYGVIEFY</sequence>
<keyword evidence="5" id="KW-0281">Fimbrium</keyword>
<keyword evidence="6" id="KW-0812">Transmembrane</keyword>
<evidence type="ECO:0000313" key="7">
    <source>
        <dbReference type="EMBL" id="ADI36372.1"/>
    </source>
</evidence>
<evidence type="ECO:0000256" key="3">
    <source>
        <dbReference type="ARBA" id="ARBA00004613"/>
    </source>
</evidence>
<protein>
    <submittedName>
        <fullName evidence="7">Uncharacterized protein</fullName>
    </submittedName>
</protein>
<organism evidence="7 8">
    <name type="scientific">Methanococcus voltae (strain ATCC BAA-1334 / A3)</name>
    <dbReference type="NCBI Taxonomy" id="456320"/>
    <lineage>
        <taxon>Archaea</taxon>
        <taxon>Methanobacteriati</taxon>
        <taxon>Methanobacteriota</taxon>
        <taxon>Methanomada group</taxon>
        <taxon>Methanococci</taxon>
        <taxon>Methanococcales</taxon>
        <taxon>Methanococcaceae</taxon>
        <taxon>Methanococcus</taxon>
    </lineage>
</organism>
<dbReference type="GO" id="GO:0009986">
    <property type="term" value="C:cell surface"/>
    <property type="evidence" value="ECO:0007669"/>
    <property type="project" value="UniProtKB-SubCell"/>
</dbReference>
<dbReference type="HOGENOM" id="CLU_1264588_0_0_2"/>
<evidence type="ECO:0000256" key="5">
    <source>
        <dbReference type="ARBA" id="ARBA00023263"/>
    </source>
</evidence>
<dbReference type="EMBL" id="CP002057">
    <property type="protein sequence ID" value="ADI36372.1"/>
    <property type="molecule type" value="Genomic_DNA"/>
</dbReference>
<gene>
    <name evidence="7" type="ordered locus">Mvol_0713</name>
</gene>
<dbReference type="InterPro" id="IPR007166">
    <property type="entry name" value="Class3_signal_pept_motif"/>
</dbReference>
<evidence type="ECO:0000256" key="1">
    <source>
        <dbReference type="ARBA" id="ARBA00004241"/>
    </source>
</evidence>
<dbReference type="AlphaFoldDB" id="D7DTB2"/>
<proteinExistence type="predicted"/>
<evidence type="ECO:0000313" key="8">
    <source>
        <dbReference type="Proteomes" id="UP000007722"/>
    </source>
</evidence>
<reference evidence="7 8" key="1">
    <citation type="submission" date="2010-05" db="EMBL/GenBank/DDBJ databases">
        <title>Complete sequence of Methanococcus voltae A3.</title>
        <authorList>
            <consortium name="US DOE Joint Genome Institute"/>
            <person name="Lucas S."/>
            <person name="Copeland A."/>
            <person name="Lapidus A."/>
            <person name="Cheng J.-F."/>
            <person name="Bruce D."/>
            <person name="Goodwin L."/>
            <person name="Pitluck S."/>
            <person name="Lowry S."/>
            <person name="Clum A."/>
            <person name="Land M."/>
            <person name="Hauser L."/>
            <person name="Kyrpides N."/>
            <person name="Mikhailova N."/>
            <person name="Whitman W.B."/>
            <person name="Woyke T."/>
        </authorList>
    </citation>
    <scope>NUCLEOTIDE SEQUENCE [LARGE SCALE GENOMIC DNA]</scope>
    <source>
        <strain evidence="8">ATCC BAA-1334 / A3</strain>
    </source>
</reference>
<evidence type="ECO:0000256" key="4">
    <source>
        <dbReference type="ARBA" id="ARBA00022525"/>
    </source>
</evidence>
<dbReference type="eggNOG" id="arCOG06620">
    <property type="taxonomic scope" value="Archaea"/>
</dbReference>
<accession>D7DTB2</accession>
<keyword evidence="8" id="KW-1185">Reference proteome</keyword>
<evidence type="ECO:0000256" key="2">
    <source>
        <dbReference type="ARBA" id="ARBA00004561"/>
    </source>
</evidence>
<dbReference type="GO" id="GO:0005576">
    <property type="term" value="C:extracellular region"/>
    <property type="evidence" value="ECO:0007669"/>
    <property type="project" value="UniProtKB-SubCell"/>
</dbReference>
<dbReference type="Pfam" id="PF04021">
    <property type="entry name" value="Class_IIIsignal"/>
    <property type="match status" value="1"/>
</dbReference>
<dbReference type="KEGG" id="mvo:Mvol_0713"/>